<protein>
    <submittedName>
        <fullName evidence="9">AzlC family ABC transporter permease</fullName>
    </submittedName>
</protein>
<keyword evidence="3" id="KW-0813">Transport</keyword>
<feature type="transmembrane region" description="Helical" evidence="8">
    <location>
        <begin position="146"/>
        <end position="171"/>
    </location>
</feature>
<keyword evidence="4" id="KW-1003">Cell membrane</keyword>
<feature type="transmembrane region" description="Helical" evidence="8">
    <location>
        <begin position="23"/>
        <end position="43"/>
    </location>
</feature>
<keyword evidence="7 8" id="KW-0472">Membrane</keyword>
<evidence type="ECO:0000313" key="9">
    <source>
        <dbReference type="EMBL" id="UOO82921.1"/>
    </source>
</evidence>
<dbReference type="EMBL" id="CP091508">
    <property type="protein sequence ID" value="UOO82921.1"/>
    <property type="molecule type" value="Genomic_DNA"/>
</dbReference>
<evidence type="ECO:0000256" key="8">
    <source>
        <dbReference type="SAM" id="Phobius"/>
    </source>
</evidence>
<proteinExistence type="inferred from homology"/>
<evidence type="ECO:0000256" key="4">
    <source>
        <dbReference type="ARBA" id="ARBA00022475"/>
    </source>
</evidence>
<accession>A0ABY4DV55</accession>
<dbReference type="RefSeq" id="WP_244787091.1">
    <property type="nucleotide sequence ID" value="NZ_CP091508.1"/>
</dbReference>
<evidence type="ECO:0000256" key="7">
    <source>
        <dbReference type="ARBA" id="ARBA00023136"/>
    </source>
</evidence>
<reference evidence="9 10" key="1">
    <citation type="journal article" date="2022" name="Res Sq">
        <title>Evolution of multicellular longitudinally dividing oral cavity symbionts (Neisseriaceae).</title>
        <authorList>
            <person name="Nyongesa S."/>
            <person name="Weber P."/>
            <person name="Bernet E."/>
            <person name="Pullido F."/>
            <person name="Nieckarz M."/>
            <person name="Delaby M."/>
            <person name="Nieves C."/>
            <person name="Viehboeck T."/>
            <person name="Krause N."/>
            <person name="Rivera-Millot A."/>
            <person name="Nakamura A."/>
            <person name="Vischer N."/>
            <person name="VanNieuwenhze M."/>
            <person name="Brun Y."/>
            <person name="Cava F."/>
            <person name="Bulgheresi S."/>
            <person name="Veyrier F."/>
        </authorList>
    </citation>
    <scope>NUCLEOTIDE SEQUENCE [LARGE SCALE GENOMIC DNA]</scope>
    <source>
        <strain evidence="9 10">CCUG 63373m</strain>
    </source>
</reference>
<name>A0ABY4DV55_9NEIS</name>
<evidence type="ECO:0000256" key="5">
    <source>
        <dbReference type="ARBA" id="ARBA00022692"/>
    </source>
</evidence>
<keyword evidence="10" id="KW-1185">Reference proteome</keyword>
<dbReference type="Proteomes" id="UP000829817">
    <property type="component" value="Chromosome"/>
</dbReference>
<keyword evidence="6 8" id="KW-1133">Transmembrane helix</keyword>
<comment type="subcellular location">
    <subcellularLocation>
        <location evidence="1">Cell membrane</location>
        <topology evidence="1">Multi-pass membrane protein</topology>
    </subcellularLocation>
</comment>
<dbReference type="InterPro" id="IPR011606">
    <property type="entry name" value="Brnchd-chn_aa_trnsp_permease"/>
</dbReference>
<dbReference type="Pfam" id="PF03591">
    <property type="entry name" value="AzlC"/>
    <property type="match status" value="1"/>
</dbReference>
<evidence type="ECO:0000313" key="10">
    <source>
        <dbReference type="Proteomes" id="UP000829817"/>
    </source>
</evidence>
<feature type="transmembrane region" description="Helical" evidence="8">
    <location>
        <begin position="208"/>
        <end position="241"/>
    </location>
</feature>
<comment type="similarity">
    <text evidence="2">Belongs to the AzlC family.</text>
</comment>
<dbReference type="PANTHER" id="PTHR34979:SF1">
    <property type="entry name" value="INNER MEMBRANE PROTEIN YGAZ"/>
    <property type="match status" value="1"/>
</dbReference>
<sequence>MPPTAAHTLPTKADSPRSEFNRGIKNCLPVLVGMIPFALILGVQGAQKGMSVLEMPLMTGLNFAGGSEFAAVGLWGNPLPVLLIIAVTFMINTRHILMGAALTPYMRHLPLKKALPALFFMTDESWAMGIADANRRKARGLPAFSLAYYMGVSLTLYVMWVAFTALGAAVGPAFGDVEALGFGMAFPAVFLVLLRGMWKGFRAARPWLVSLAVAALVSLLGEGAWYVPAGAAAGLIAAYFWSAEA</sequence>
<feature type="transmembrane region" description="Helical" evidence="8">
    <location>
        <begin position="177"/>
        <end position="196"/>
    </location>
</feature>
<organism evidence="9 10">
    <name type="scientific">Uruburuella testudinis</name>
    <dbReference type="NCBI Taxonomy" id="1282863"/>
    <lineage>
        <taxon>Bacteria</taxon>
        <taxon>Pseudomonadati</taxon>
        <taxon>Pseudomonadota</taxon>
        <taxon>Betaproteobacteria</taxon>
        <taxon>Neisseriales</taxon>
        <taxon>Neisseriaceae</taxon>
        <taxon>Uruburuella</taxon>
    </lineage>
</organism>
<evidence type="ECO:0000256" key="6">
    <source>
        <dbReference type="ARBA" id="ARBA00022989"/>
    </source>
</evidence>
<evidence type="ECO:0000256" key="2">
    <source>
        <dbReference type="ARBA" id="ARBA00010735"/>
    </source>
</evidence>
<keyword evidence="5 8" id="KW-0812">Transmembrane</keyword>
<gene>
    <name evidence="9" type="ORF">LVJ83_05525</name>
</gene>
<evidence type="ECO:0000256" key="1">
    <source>
        <dbReference type="ARBA" id="ARBA00004651"/>
    </source>
</evidence>
<evidence type="ECO:0000256" key="3">
    <source>
        <dbReference type="ARBA" id="ARBA00022448"/>
    </source>
</evidence>
<dbReference type="PANTHER" id="PTHR34979">
    <property type="entry name" value="INNER MEMBRANE PROTEIN YGAZ"/>
    <property type="match status" value="1"/>
</dbReference>